<feature type="non-terminal residue" evidence="2">
    <location>
        <position position="83"/>
    </location>
</feature>
<sequence>MDRQFQLKKDIPFTDEINQKIISEMKESFDSMGKQLKTINKMDGCRFDYDNGWILIRRSGTSPYLRISGESSVDINQSIEMNK</sequence>
<feature type="domain" description="Alpha-D-phosphohexomutase C-terminal" evidence="1">
    <location>
        <begin position="26"/>
        <end position="70"/>
    </location>
</feature>
<dbReference type="Pfam" id="PF00408">
    <property type="entry name" value="PGM_PMM_IV"/>
    <property type="match status" value="1"/>
</dbReference>
<dbReference type="EMBL" id="BARW01005811">
    <property type="protein sequence ID" value="GAI83516.1"/>
    <property type="molecule type" value="Genomic_DNA"/>
</dbReference>
<protein>
    <recommendedName>
        <fullName evidence="1">Alpha-D-phosphohexomutase C-terminal domain-containing protein</fullName>
    </recommendedName>
</protein>
<proteinExistence type="predicted"/>
<evidence type="ECO:0000313" key="2">
    <source>
        <dbReference type="EMBL" id="GAI83516.1"/>
    </source>
</evidence>
<reference evidence="2" key="1">
    <citation type="journal article" date="2014" name="Front. Microbiol.">
        <title>High frequency of phylogenetically diverse reductive dehalogenase-homologous genes in deep subseafloor sedimentary metagenomes.</title>
        <authorList>
            <person name="Kawai M."/>
            <person name="Futagami T."/>
            <person name="Toyoda A."/>
            <person name="Takaki Y."/>
            <person name="Nishi S."/>
            <person name="Hori S."/>
            <person name="Arai W."/>
            <person name="Tsubouchi T."/>
            <person name="Morono Y."/>
            <person name="Uchiyama I."/>
            <person name="Ito T."/>
            <person name="Fujiyama A."/>
            <person name="Inagaki F."/>
            <person name="Takami H."/>
        </authorList>
    </citation>
    <scope>NUCLEOTIDE SEQUENCE</scope>
    <source>
        <strain evidence="2">Expedition CK06-06</strain>
    </source>
</reference>
<name>X1SWM0_9ZZZZ</name>
<dbReference type="GO" id="GO:0016868">
    <property type="term" value="F:intramolecular phosphotransferase activity"/>
    <property type="evidence" value="ECO:0007669"/>
    <property type="project" value="InterPro"/>
</dbReference>
<dbReference type="InterPro" id="IPR005843">
    <property type="entry name" value="A-D-PHexomutase_C"/>
</dbReference>
<comment type="caution">
    <text evidence="2">The sequence shown here is derived from an EMBL/GenBank/DDBJ whole genome shotgun (WGS) entry which is preliminary data.</text>
</comment>
<dbReference type="AlphaFoldDB" id="X1SWM0"/>
<dbReference type="SUPFAM" id="SSF55957">
    <property type="entry name" value="Phosphoglucomutase, C-terminal domain"/>
    <property type="match status" value="1"/>
</dbReference>
<dbReference type="Gene3D" id="3.30.310.50">
    <property type="entry name" value="Alpha-D-phosphohexomutase, C-terminal domain"/>
    <property type="match status" value="1"/>
</dbReference>
<evidence type="ECO:0000259" key="1">
    <source>
        <dbReference type="Pfam" id="PF00408"/>
    </source>
</evidence>
<gene>
    <name evidence="2" type="ORF">S12H4_12324</name>
</gene>
<accession>X1SWM0</accession>
<organism evidence="2">
    <name type="scientific">marine sediment metagenome</name>
    <dbReference type="NCBI Taxonomy" id="412755"/>
    <lineage>
        <taxon>unclassified sequences</taxon>
        <taxon>metagenomes</taxon>
        <taxon>ecological metagenomes</taxon>
    </lineage>
</organism>
<dbReference type="InterPro" id="IPR036900">
    <property type="entry name" value="A-D-PHexomutase_C_sf"/>
</dbReference>